<dbReference type="Proteomes" id="UP000187209">
    <property type="component" value="Unassembled WGS sequence"/>
</dbReference>
<protein>
    <submittedName>
        <fullName evidence="2">Uncharacterized protein</fullName>
    </submittedName>
</protein>
<reference evidence="2 3" key="1">
    <citation type="submission" date="2016-11" db="EMBL/GenBank/DDBJ databases">
        <title>The macronuclear genome of Stentor coeruleus: a giant cell with tiny introns.</title>
        <authorList>
            <person name="Slabodnick M."/>
            <person name="Ruby J.G."/>
            <person name="Reiff S.B."/>
            <person name="Swart E.C."/>
            <person name="Gosai S."/>
            <person name="Prabakaran S."/>
            <person name="Witkowska E."/>
            <person name="Larue G.E."/>
            <person name="Fisher S."/>
            <person name="Freeman R.M."/>
            <person name="Gunawardena J."/>
            <person name="Chu W."/>
            <person name="Stover N.A."/>
            <person name="Gregory B.D."/>
            <person name="Nowacki M."/>
            <person name="Derisi J."/>
            <person name="Roy S.W."/>
            <person name="Marshall W.F."/>
            <person name="Sood P."/>
        </authorList>
    </citation>
    <scope>NUCLEOTIDE SEQUENCE [LARGE SCALE GENOMIC DNA]</scope>
    <source>
        <strain evidence="2">WM001</strain>
    </source>
</reference>
<feature type="compositionally biased region" description="Basic and acidic residues" evidence="1">
    <location>
        <begin position="133"/>
        <end position="152"/>
    </location>
</feature>
<dbReference type="EMBL" id="MPUH01000724">
    <property type="protein sequence ID" value="OMJ74869.1"/>
    <property type="molecule type" value="Genomic_DNA"/>
</dbReference>
<evidence type="ECO:0000313" key="2">
    <source>
        <dbReference type="EMBL" id="OMJ74869.1"/>
    </source>
</evidence>
<dbReference type="AlphaFoldDB" id="A0A1R2BDM3"/>
<feature type="region of interest" description="Disordered" evidence="1">
    <location>
        <begin position="133"/>
        <end position="162"/>
    </location>
</feature>
<comment type="caution">
    <text evidence="2">The sequence shown here is derived from an EMBL/GenBank/DDBJ whole genome shotgun (WGS) entry which is preliminary data.</text>
</comment>
<gene>
    <name evidence="2" type="ORF">SteCoe_26122</name>
</gene>
<keyword evidence="3" id="KW-1185">Reference proteome</keyword>
<sequence>MSEPKNSKIADLEDLGDRLAVMEGVVEDLKMPKLPRSQIEVLLNQYILLEDSILAGIEMLSKTIASISDKNILDTRTEQFNHVGSDFQDTWNDDYWACYEMIREGYSRRKLKLNTTDKVKDLQELALALNKSTTEEKKEESKALEEVDELSRKYKPGNHPDPVSRKCCDCIIA</sequence>
<proteinExistence type="predicted"/>
<evidence type="ECO:0000256" key="1">
    <source>
        <dbReference type="SAM" id="MobiDB-lite"/>
    </source>
</evidence>
<evidence type="ECO:0000313" key="3">
    <source>
        <dbReference type="Proteomes" id="UP000187209"/>
    </source>
</evidence>
<organism evidence="2 3">
    <name type="scientific">Stentor coeruleus</name>
    <dbReference type="NCBI Taxonomy" id="5963"/>
    <lineage>
        <taxon>Eukaryota</taxon>
        <taxon>Sar</taxon>
        <taxon>Alveolata</taxon>
        <taxon>Ciliophora</taxon>
        <taxon>Postciliodesmatophora</taxon>
        <taxon>Heterotrichea</taxon>
        <taxon>Heterotrichida</taxon>
        <taxon>Stentoridae</taxon>
        <taxon>Stentor</taxon>
    </lineage>
</organism>
<accession>A0A1R2BDM3</accession>
<name>A0A1R2BDM3_9CILI</name>